<sequence length="180" mass="18086">MQYLVLASRCLIGVVFLASVSTKVAGPAAFAAFVRSVRRMLLVPSGLVKPVAGVVVAAEAAIVVLLAVPTRATAVAGFAVATGLLLAFAGAITVTVRRGTRTTCRCFGASTVPLGPAHVLRNLLLVAVAVAGGVAAPTGGSLRLGESLVAAVAGLVLGGLVTVMDDIRALFHPTPASRRH</sequence>
<evidence type="ECO:0000256" key="3">
    <source>
        <dbReference type="ARBA" id="ARBA00022989"/>
    </source>
</evidence>
<feature type="transmembrane region" description="Helical" evidence="5">
    <location>
        <begin position="117"/>
        <end position="136"/>
    </location>
</feature>
<dbReference type="Pfam" id="PF07291">
    <property type="entry name" value="MauE"/>
    <property type="match status" value="1"/>
</dbReference>
<feature type="transmembrane region" description="Helical" evidence="5">
    <location>
        <begin position="46"/>
        <end position="68"/>
    </location>
</feature>
<dbReference type="GO" id="GO:0030416">
    <property type="term" value="P:methylamine metabolic process"/>
    <property type="evidence" value="ECO:0007669"/>
    <property type="project" value="InterPro"/>
</dbReference>
<evidence type="ECO:0000256" key="1">
    <source>
        <dbReference type="ARBA" id="ARBA00004141"/>
    </source>
</evidence>
<comment type="subcellular location">
    <subcellularLocation>
        <location evidence="1">Membrane</location>
        <topology evidence="1">Multi-pass membrane protein</topology>
    </subcellularLocation>
</comment>
<dbReference type="InterPro" id="IPR009908">
    <property type="entry name" value="Methylamine_util_MauE"/>
</dbReference>
<evidence type="ECO:0000256" key="5">
    <source>
        <dbReference type="SAM" id="Phobius"/>
    </source>
</evidence>
<dbReference type="Proteomes" id="UP000622552">
    <property type="component" value="Unassembled WGS sequence"/>
</dbReference>
<protein>
    <recommendedName>
        <fullName evidence="6">Methylamine utilisation protein MauE domain-containing protein</fullName>
    </recommendedName>
</protein>
<dbReference type="AlphaFoldDB" id="A0A8J7KX07"/>
<accession>A0A8J7KX07</accession>
<name>A0A8J7KX07_9ACTN</name>
<evidence type="ECO:0000259" key="6">
    <source>
        <dbReference type="Pfam" id="PF07291"/>
    </source>
</evidence>
<evidence type="ECO:0000313" key="8">
    <source>
        <dbReference type="Proteomes" id="UP000622552"/>
    </source>
</evidence>
<proteinExistence type="predicted"/>
<feature type="transmembrane region" description="Helical" evidence="5">
    <location>
        <begin position="148"/>
        <end position="171"/>
    </location>
</feature>
<keyword evidence="2 5" id="KW-0812">Transmembrane</keyword>
<keyword evidence="3 5" id="KW-1133">Transmembrane helix</keyword>
<feature type="domain" description="Methylamine utilisation protein MauE" evidence="6">
    <location>
        <begin position="1"/>
        <end position="132"/>
    </location>
</feature>
<keyword evidence="4 5" id="KW-0472">Membrane</keyword>
<dbReference type="GO" id="GO:0016020">
    <property type="term" value="C:membrane"/>
    <property type="evidence" value="ECO:0007669"/>
    <property type="project" value="UniProtKB-SubCell"/>
</dbReference>
<evidence type="ECO:0000256" key="4">
    <source>
        <dbReference type="ARBA" id="ARBA00023136"/>
    </source>
</evidence>
<evidence type="ECO:0000313" key="7">
    <source>
        <dbReference type="EMBL" id="MBG6137147.1"/>
    </source>
</evidence>
<dbReference type="UniPathway" id="UPA00895"/>
<dbReference type="EMBL" id="JADOUF010000001">
    <property type="protein sequence ID" value="MBG6137147.1"/>
    <property type="molecule type" value="Genomic_DNA"/>
</dbReference>
<evidence type="ECO:0000256" key="2">
    <source>
        <dbReference type="ARBA" id="ARBA00022692"/>
    </source>
</evidence>
<keyword evidence="8" id="KW-1185">Reference proteome</keyword>
<gene>
    <name evidence="7" type="ORF">IW245_003341</name>
</gene>
<organism evidence="7 8">
    <name type="scientific">Longispora fulva</name>
    <dbReference type="NCBI Taxonomy" id="619741"/>
    <lineage>
        <taxon>Bacteria</taxon>
        <taxon>Bacillati</taxon>
        <taxon>Actinomycetota</taxon>
        <taxon>Actinomycetes</taxon>
        <taxon>Micromonosporales</taxon>
        <taxon>Micromonosporaceae</taxon>
        <taxon>Longispora</taxon>
    </lineage>
</organism>
<feature type="transmembrane region" description="Helical" evidence="5">
    <location>
        <begin position="6"/>
        <end position="34"/>
    </location>
</feature>
<dbReference type="RefSeq" id="WP_197004047.1">
    <property type="nucleotide sequence ID" value="NZ_BONS01000022.1"/>
</dbReference>
<comment type="caution">
    <text evidence="7">The sequence shown here is derived from an EMBL/GenBank/DDBJ whole genome shotgun (WGS) entry which is preliminary data.</text>
</comment>
<feature type="transmembrane region" description="Helical" evidence="5">
    <location>
        <begin position="74"/>
        <end position="96"/>
    </location>
</feature>
<reference evidence="7" key="1">
    <citation type="submission" date="2020-11" db="EMBL/GenBank/DDBJ databases">
        <title>Sequencing the genomes of 1000 actinobacteria strains.</title>
        <authorList>
            <person name="Klenk H.-P."/>
        </authorList>
    </citation>
    <scope>NUCLEOTIDE SEQUENCE</scope>
    <source>
        <strain evidence="7">DSM 45356</strain>
    </source>
</reference>